<keyword evidence="4" id="KW-1003">Cell membrane</keyword>
<gene>
    <name evidence="9" type="primary">feuC_1</name>
    <name evidence="9" type="ORF">PAECIP111893_01190</name>
</gene>
<dbReference type="PANTHER" id="PTHR30472">
    <property type="entry name" value="FERRIC ENTEROBACTIN TRANSPORT SYSTEM PERMEASE PROTEIN"/>
    <property type="match status" value="1"/>
</dbReference>
<evidence type="ECO:0000256" key="3">
    <source>
        <dbReference type="ARBA" id="ARBA00022448"/>
    </source>
</evidence>
<evidence type="ECO:0000256" key="6">
    <source>
        <dbReference type="ARBA" id="ARBA00022989"/>
    </source>
</evidence>
<comment type="caution">
    <text evidence="9">The sequence shown here is derived from an EMBL/GenBank/DDBJ whole genome shotgun (WGS) entry which is preliminary data.</text>
</comment>
<dbReference type="EMBL" id="CAKMMF010000005">
    <property type="protein sequence ID" value="CAH1198963.1"/>
    <property type="molecule type" value="Genomic_DNA"/>
</dbReference>
<evidence type="ECO:0000313" key="10">
    <source>
        <dbReference type="Proteomes" id="UP000838686"/>
    </source>
</evidence>
<proteinExistence type="inferred from homology"/>
<dbReference type="RefSeq" id="WP_236339553.1">
    <property type="nucleotide sequence ID" value="NZ_CAKMMF010000005.1"/>
</dbReference>
<evidence type="ECO:0000256" key="1">
    <source>
        <dbReference type="ARBA" id="ARBA00004651"/>
    </source>
</evidence>
<dbReference type="Proteomes" id="UP000838686">
    <property type="component" value="Unassembled WGS sequence"/>
</dbReference>
<evidence type="ECO:0000313" key="9">
    <source>
        <dbReference type="EMBL" id="CAH1198963.1"/>
    </source>
</evidence>
<feature type="transmembrane region" description="Helical" evidence="8">
    <location>
        <begin position="313"/>
        <end position="336"/>
    </location>
</feature>
<feature type="transmembrane region" description="Helical" evidence="8">
    <location>
        <begin position="65"/>
        <end position="82"/>
    </location>
</feature>
<comment type="subcellular location">
    <subcellularLocation>
        <location evidence="1">Cell membrane</location>
        <topology evidence="1">Multi-pass membrane protein</topology>
    </subcellularLocation>
</comment>
<dbReference type="SUPFAM" id="SSF81345">
    <property type="entry name" value="ABC transporter involved in vitamin B12 uptake, BtuC"/>
    <property type="match status" value="1"/>
</dbReference>
<name>A0ABN8G670_9BACL</name>
<feature type="transmembrane region" description="Helical" evidence="8">
    <location>
        <begin position="121"/>
        <end position="146"/>
    </location>
</feature>
<dbReference type="PANTHER" id="PTHR30472:SF23">
    <property type="entry name" value="IRON-UPTAKE SYSTEM PERMEASE PROTEIN FEUC"/>
    <property type="match status" value="1"/>
</dbReference>
<accession>A0ABN8G670</accession>
<organism evidence="9 10">
    <name type="scientific">Paenibacillus plantiphilus</name>
    <dbReference type="NCBI Taxonomy" id="2905650"/>
    <lineage>
        <taxon>Bacteria</taxon>
        <taxon>Bacillati</taxon>
        <taxon>Bacillota</taxon>
        <taxon>Bacilli</taxon>
        <taxon>Bacillales</taxon>
        <taxon>Paenibacillaceae</taxon>
        <taxon>Paenibacillus</taxon>
    </lineage>
</organism>
<dbReference type="InterPro" id="IPR000522">
    <property type="entry name" value="ABC_transptr_permease_BtuC"/>
</dbReference>
<evidence type="ECO:0000256" key="8">
    <source>
        <dbReference type="SAM" id="Phobius"/>
    </source>
</evidence>
<feature type="transmembrane region" description="Helical" evidence="8">
    <location>
        <begin position="208"/>
        <end position="228"/>
    </location>
</feature>
<dbReference type="Gene3D" id="1.10.3470.10">
    <property type="entry name" value="ABC transporter involved in vitamin B12 uptake, BtuC"/>
    <property type="match status" value="1"/>
</dbReference>
<protein>
    <submittedName>
        <fullName evidence="9">Iron-uptake system permease protein FeuC</fullName>
    </submittedName>
</protein>
<dbReference type="InterPro" id="IPR037294">
    <property type="entry name" value="ABC_BtuC-like"/>
</dbReference>
<dbReference type="CDD" id="cd06550">
    <property type="entry name" value="TM_ABC_iron-siderophores_like"/>
    <property type="match status" value="1"/>
</dbReference>
<keyword evidence="6 8" id="KW-1133">Transmembrane helix</keyword>
<comment type="similarity">
    <text evidence="2">Belongs to the binding-protein-dependent transport system permease family. FecCD subfamily.</text>
</comment>
<feature type="transmembrane region" description="Helical" evidence="8">
    <location>
        <begin position="9"/>
        <end position="28"/>
    </location>
</feature>
<feature type="transmembrane region" description="Helical" evidence="8">
    <location>
        <begin position="94"/>
        <end position="115"/>
    </location>
</feature>
<feature type="transmembrane region" description="Helical" evidence="8">
    <location>
        <begin position="158"/>
        <end position="178"/>
    </location>
</feature>
<keyword evidence="10" id="KW-1185">Reference proteome</keyword>
<keyword evidence="7 8" id="KW-0472">Membrane</keyword>
<feature type="transmembrane region" description="Helical" evidence="8">
    <location>
        <begin position="248"/>
        <end position="277"/>
    </location>
</feature>
<reference evidence="9" key="1">
    <citation type="submission" date="2022-01" db="EMBL/GenBank/DDBJ databases">
        <authorList>
            <person name="Criscuolo A."/>
        </authorList>
    </citation>
    <scope>NUCLEOTIDE SEQUENCE</scope>
    <source>
        <strain evidence="9">CIP111893</strain>
    </source>
</reference>
<evidence type="ECO:0000256" key="7">
    <source>
        <dbReference type="ARBA" id="ARBA00023136"/>
    </source>
</evidence>
<evidence type="ECO:0000256" key="4">
    <source>
        <dbReference type="ARBA" id="ARBA00022475"/>
    </source>
</evidence>
<keyword evidence="3" id="KW-0813">Transport</keyword>
<sequence>MDSSMGRRFWTVAIACLSVIAIALYLSLTNGTFDMSVLDVVRTLLRLNPTSEHDLVVFEFRLPRIVLGALIGFSLGVAGAVIQGVTRNGLADPGILGINAGAGMAVVLFMFLFQGQLNTTGWLAVMTMPMYGLVGGLMATSIIYMFARHRGRLDPQRLILVGIAVASGFGAVTMYVSLKMNPNDFEMAAVWMAGSIYSANWKFVITMLPWLIVLVPIVWIRAHILDLFQLDDSSVGSLGVATERERNILLLCCIGLVSASVAVSGSIGFVGLIAPHLARRLVGMQHRRIIPISGLTGTAMVVIGDFIGKTIFAPAQLAVGIVISIIGVPYFVYLLIRSKR</sequence>
<dbReference type="Pfam" id="PF01032">
    <property type="entry name" value="FecCD"/>
    <property type="match status" value="1"/>
</dbReference>
<evidence type="ECO:0000256" key="2">
    <source>
        <dbReference type="ARBA" id="ARBA00007935"/>
    </source>
</evidence>
<evidence type="ECO:0000256" key="5">
    <source>
        <dbReference type="ARBA" id="ARBA00022692"/>
    </source>
</evidence>
<keyword evidence="5 8" id="KW-0812">Transmembrane</keyword>